<accession>A0AAD3CLM1</accession>
<evidence type="ECO:0000313" key="2">
    <source>
        <dbReference type="Proteomes" id="UP001054902"/>
    </source>
</evidence>
<comment type="caution">
    <text evidence="1">The sequence shown here is derived from an EMBL/GenBank/DDBJ whole genome shotgun (WGS) entry which is preliminary data.</text>
</comment>
<protein>
    <submittedName>
        <fullName evidence="1">Uncharacterized protein</fullName>
    </submittedName>
</protein>
<proteinExistence type="predicted"/>
<name>A0AAD3CLM1_9STRA</name>
<dbReference type="Proteomes" id="UP001054902">
    <property type="component" value="Unassembled WGS sequence"/>
</dbReference>
<dbReference type="EMBL" id="BLLK01000027">
    <property type="protein sequence ID" value="GFH48307.1"/>
    <property type="molecule type" value="Genomic_DNA"/>
</dbReference>
<organism evidence="1 2">
    <name type="scientific">Chaetoceros tenuissimus</name>
    <dbReference type="NCBI Taxonomy" id="426638"/>
    <lineage>
        <taxon>Eukaryota</taxon>
        <taxon>Sar</taxon>
        <taxon>Stramenopiles</taxon>
        <taxon>Ochrophyta</taxon>
        <taxon>Bacillariophyta</taxon>
        <taxon>Coscinodiscophyceae</taxon>
        <taxon>Chaetocerotophycidae</taxon>
        <taxon>Chaetocerotales</taxon>
        <taxon>Chaetocerotaceae</taxon>
        <taxon>Chaetoceros</taxon>
    </lineage>
</organism>
<sequence>MQPIVEKYEQLPPQGKFGVASIGGFVGTKISIRSTGKLLRISGATFLLSEVMHQAGLLDEIAKKGDEFVDINLTAEGENALKGIKQRICSTVNECRMKVRKELNMEKIRSHYQELLEKDKLGTLGFTTGAVFGLLV</sequence>
<dbReference type="AlphaFoldDB" id="A0AAD3CLM1"/>
<gene>
    <name evidence="1" type="ORF">CTEN210_04783</name>
</gene>
<reference evidence="1 2" key="1">
    <citation type="journal article" date="2021" name="Sci. Rep.">
        <title>The genome of the diatom Chaetoceros tenuissimus carries an ancient integrated fragment of an extant virus.</title>
        <authorList>
            <person name="Hongo Y."/>
            <person name="Kimura K."/>
            <person name="Takaki Y."/>
            <person name="Yoshida Y."/>
            <person name="Baba S."/>
            <person name="Kobayashi G."/>
            <person name="Nagasaki K."/>
            <person name="Hano T."/>
            <person name="Tomaru Y."/>
        </authorList>
    </citation>
    <scope>NUCLEOTIDE SEQUENCE [LARGE SCALE GENOMIC DNA]</scope>
    <source>
        <strain evidence="1 2">NIES-3715</strain>
    </source>
</reference>
<evidence type="ECO:0000313" key="1">
    <source>
        <dbReference type="EMBL" id="GFH48307.1"/>
    </source>
</evidence>
<keyword evidence="2" id="KW-1185">Reference proteome</keyword>